<protein>
    <submittedName>
        <fullName evidence="2">Uncharacterized protein</fullName>
    </submittedName>
</protein>
<dbReference type="AlphaFoldDB" id="W2VNA0"/>
<proteinExistence type="predicted"/>
<dbReference type="Proteomes" id="UP000018958">
    <property type="component" value="Unassembled WGS sequence"/>
</dbReference>
<evidence type="ECO:0000256" key="1">
    <source>
        <dbReference type="SAM" id="MobiDB-lite"/>
    </source>
</evidence>
<feature type="region of interest" description="Disordered" evidence="1">
    <location>
        <begin position="1"/>
        <end position="38"/>
    </location>
</feature>
<comment type="caution">
    <text evidence="2">The sequence shown here is derived from an EMBL/GenBank/DDBJ whole genome shotgun (WGS) entry which is preliminary data.</text>
</comment>
<sequence length="38" mass="4565">MNFKYKPHRPKLLHTTMGSQENRTESRRLRSSALYSSR</sequence>
<gene>
    <name evidence="2" type="ORF">F441_22861</name>
</gene>
<evidence type="ECO:0000313" key="2">
    <source>
        <dbReference type="EMBL" id="ETO99719.1"/>
    </source>
</evidence>
<accession>W2VNA0</accession>
<reference evidence="2 3" key="1">
    <citation type="submission" date="2013-11" db="EMBL/GenBank/DDBJ databases">
        <title>The Genome Sequence of Phytophthora parasitica CJ01A1.</title>
        <authorList>
            <consortium name="The Broad Institute Genomics Platform"/>
            <person name="Russ C."/>
            <person name="Tyler B."/>
            <person name="Panabieres F."/>
            <person name="Shan W."/>
            <person name="Tripathy S."/>
            <person name="Grunwald N."/>
            <person name="Machado M."/>
            <person name="Johnson C.S."/>
            <person name="Walker B."/>
            <person name="Young S.K."/>
            <person name="Zeng Q."/>
            <person name="Gargeya S."/>
            <person name="Fitzgerald M."/>
            <person name="Haas B."/>
            <person name="Abouelleil A."/>
            <person name="Allen A.W."/>
            <person name="Alvarado L."/>
            <person name="Arachchi H.M."/>
            <person name="Berlin A.M."/>
            <person name="Chapman S.B."/>
            <person name="Gainer-Dewar J."/>
            <person name="Goldberg J."/>
            <person name="Griggs A."/>
            <person name="Gujja S."/>
            <person name="Hansen M."/>
            <person name="Howarth C."/>
            <person name="Imamovic A."/>
            <person name="Ireland A."/>
            <person name="Larimer J."/>
            <person name="McCowan C."/>
            <person name="Murphy C."/>
            <person name="Pearson M."/>
            <person name="Poon T.W."/>
            <person name="Priest M."/>
            <person name="Roberts A."/>
            <person name="Saif S."/>
            <person name="Shea T."/>
            <person name="Sisk P."/>
            <person name="Sykes S."/>
            <person name="Wortman J."/>
            <person name="Nusbaum C."/>
            <person name="Birren B."/>
        </authorList>
    </citation>
    <scope>NUCLEOTIDE SEQUENCE [LARGE SCALE GENOMIC DNA]</scope>
    <source>
        <strain evidence="2 3">CJ01A1</strain>
    </source>
</reference>
<dbReference type="EMBL" id="ANIX01005172">
    <property type="protein sequence ID" value="ETO99719.1"/>
    <property type="molecule type" value="Genomic_DNA"/>
</dbReference>
<name>W2VNA0_PHYNI</name>
<organism evidence="2 3">
    <name type="scientific">Phytophthora nicotianae CJ01A1</name>
    <dbReference type="NCBI Taxonomy" id="1317063"/>
    <lineage>
        <taxon>Eukaryota</taxon>
        <taxon>Sar</taxon>
        <taxon>Stramenopiles</taxon>
        <taxon>Oomycota</taxon>
        <taxon>Peronosporomycetes</taxon>
        <taxon>Peronosporales</taxon>
        <taxon>Peronosporaceae</taxon>
        <taxon>Phytophthora</taxon>
    </lineage>
</organism>
<evidence type="ECO:0000313" key="3">
    <source>
        <dbReference type="Proteomes" id="UP000018958"/>
    </source>
</evidence>
<feature type="compositionally biased region" description="Basic residues" evidence="1">
    <location>
        <begin position="1"/>
        <end position="12"/>
    </location>
</feature>